<dbReference type="KEGG" id="ppsc:EHS13_03850"/>
<organism evidence="1 2">
    <name type="scientific">Paenibacillus psychroresistens</name>
    <dbReference type="NCBI Taxonomy" id="1778678"/>
    <lineage>
        <taxon>Bacteria</taxon>
        <taxon>Bacillati</taxon>
        <taxon>Bacillota</taxon>
        <taxon>Bacilli</taxon>
        <taxon>Bacillales</taxon>
        <taxon>Paenibacillaceae</taxon>
        <taxon>Paenibacillus</taxon>
    </lineage>
</organism>
<keyword evidence="2" id="KW-1185">Reference proteome</keyword>
<dbReference type="AlphaFoldDB" id="A0A6B8RFA1"/>
<reference evidence="2" key="1">
    <citation type="submission" date="2018-11" db="EMBL/GenBank/DDBJ databases">
        <title>Complete genome sequence of Paenibacillus sp. ML311-T8.</title>
        <authorList>
            <person name="Nam Y.-D."/>
            <person name="Kang J."/>
            <person name="Chung W.-H."/>
            <person name="Park Y.S."/>
        </authorList>
    </citation>
    <scope>NUCLEOTIDE SEQUENCE [LARGE SCALE GENOMIC DNA]</scope>
    <source>
        <strain evidence="2">ML311-T8</strain>
    </source>
</reference>
<accession>A0A6B8RFA1</accession>
<protein>
    <submittedName>
        <fullName evidence="1">Uncharacterized protein</fullName>
    </submittedName>
</protein>
<name>A0A6B8RFA1_9BACL</name>
<evidence type="ECO:0000313" key="1">
    <source>
        <dbReference type="EMBL" id="QGQ94098.1"/>
    </source>
</evidence>
<dbReference type="Proteomes" id="UP000426246">
    <property type="component" value="Chromosome"/>
</dbReference>
<evidence type="ECO:0000313" key="2">
    <source>
        <dbReference type="Proteomes" id="UP000426246"/>
    </source>
</evidence>
<dbReference type="SUPFAM" id="SSF49373">
    <property type="entry name" value="Invasin/intimin cell-adhesion fragments"/>
    <property type="match status" value="1"/>
</dbReference>
<sequence>MNTKKWAAAIFFVGIALLVAGGVNDAVTASRFHFEISTSTNSVQEKGITPVMIKVRVMDSAGKLRIGDRIYGLTTYGTLKAVRVLTDSKGEAEFIFYPSQTNSVNQAQDDLLHFYDETVSKVIQIPPKASYLIKIMKSETDQPKRITSDAFF</sequence>
<dbReference type="RefSeq" id="WP_155699096.1">
    <property type="nucleotide sequence ID" value="NZ_CP034235.1"/>
</dbReference>
<gene>
    <name evidence="1" type="ORF">EHS13_03850</name>
</gene>
<proteinExistence type="predicted"/>
<dbReference type="EMBL" id="CP034235">
    <property type="protein sequence ID" value="QGQ94098.1"/>
    <property type="molecule type" value="Genomic_DNA"/>
</dbReference>
<dbReference type="InterPro" id="IPR008964">
    <property type="entry name" value="Invasin/intimin_cell_adhesion"/>
</dbReference>